<dbReference type="AlphaFoldDB" id="A0A195BTJ7"/>
<dbReference type="EMBL" id="KQ976417">
    <property type="protein sequence ID" value="KYM89756.1"/>
    <property type="molecule type" value="Genomic_DNA"/>
</dbReference>
<protein>
    <submittedName>
        <fullName evidence="1">Uncharacterized protein</fullName>
    </submittedName>
</protein>
<dbReference type="Proteomes" id="UP000078540">
    <property type="component" value="Unassembled WGS sequence"/>
</dbReference>
<evidence type="ECO:0000313" key="2">
    <source>
        <dbReference type="Proteomes" id="UP000078540"/>
    </source>
</evidence>
<organism evidence="1 2">
    <name type="scientific">Atta colombica</name>
    <dbReference type="NCBI Taxonomy" id="520822"/>
    <lineage>
        <taxon>Eukaryota</taxon>
        <taxon>Metazoa</taxon>
        <taxon>Ecdysozoa</taxon>
        <taxon>Arthropoda</taxon>
        <taxon>Hexapoda</taxon>
        <taxon>Insecta</taxon>
        <taxon>Pterygota</taxon>
        <taxon>Neoptera</taxon>
        <taxon>Endopterygota</taxon>
        <taxon>Hymenoptera</taxon>
        <taxon>Apocrita</taxon>
        <taxon>Aculeata</taxon>
        <taxon>Formicoidea</taxon>
        <taxon>Formicidae</taxon>
        <taxon>Myrmicinae</taxon>
        <taxon>Atta</taxon>
    </lineage>
</organism>
<reference evidence="1 2" key="1">
    <citation type="submission" date="2015-09" db="EMBL/GenBank/DDBJ databases">
        <title>Atta colombica WGS genome.</title>
        <authorList>
            <person name="Nygaard S."/>
            <person name="Hu H."/>
            <person name="Boomsma J."/>
            <person name="Zhang G."/>
        </authorList>
    </citation>
    <scope>NUCLEOTIDE SEQUENCE [LARGE SCALE GENOMIC DNA]</scope>
    <source>
        <strain evidence="1">Treedump-2</strain>
        <tissue evidence="1">Whole body</tissue>
    </source>
</reference>
<name>A0A195BTJ7_9HYME</name>
<sequence>VGKIDTLHDSGYNRYQFSIICSFAHKLPLSRKKKNDVRND</sequence>
<evidence type="ECO:0000313" key="1">
    <source>
        <dbReference type="EMBL" id="KYM89756.1"/>
    </source>
</evidence>
<feature type="non-terminal residue" evidence="1">
    <location>
        <position position="1"/>
    </location>
</feature>
<accession>A0A195BTJ7</accession>
<proteinExistence type="predicted"/>
<gene>
    <name evidence="1" type="ORF">ALC53_02068</name>
</gene>
<keyword evidence="2" id="KW-1185">Reference proteome</keyword>